<name>A0ACA9Q4I9_9GLOM</name>
<protein>
    <submittedName>
        <fullName evidence="1">6973_t:CDS:1</fullName>
    </submittedName>
</protein>
<dbReference type="EMBL" id="CAJVPU010037968">
    <property type="protein sequence ID" value="CAG8733759.1"/>
    <property type="molecule type" value="Genomic_DNA"/>
</dbReference>
<gene>
    <name evidence="1" type="ORF">DHETER_LOCUS13604</name>
</gene>
<feature type="non-terminal residue" evidence="1">
    <location>
        <position position="289"/>
    </location>
</feature>
<evidence type="ECO:0000313" key="2">
    <source>
        <dbReference type="Proteomes" id="UP000789702"/>
    </source>
</evidence>
<organism evidence="1 2">
    <name type="scientific">Dentiscutata heterogama</name>
    <dbReference type="NCBI Taxonomy" id="1316150"/>
    <lineage>
        <taxon>Eukaryota</taxon>
        <taxon>Fungi</taxon>
        <taxon>Fungi incertae sedis</taxon>
        <taxon>Mucoromycota</taxon>
        <taxon>Glomeromycotina</taxon>
        <taxon>Glomeromycetes</taxon>
        <taxon>Diversisporales</taxon>
        <taxon>Gigasporaceae</taxon>
        <taxon>Dentiscutata</taxon>
    </lineage>
</organism>
<accession>A0ACA9Q4I9</accession>
<evidence type="ECO:0000313" key="1">
    <source>
        <dbReference type="EMBL" id="CAG8733759.1"/>
    </source>
</evidence>
<reference evidence="1" key="1">
    <citation type="submission" date="2021-06" db="EMBL/GenBank/DDBJ databases">
        <authorList>
            <person name="Kallberg Y."/>
            <person name="Tangrot J."/>
            <person name="Rosling A."/>
        </authorList>
    </citation>
    <scope>NUCLEOTIDE SEQUENCE</scope>
    <source>
        <strain evidence="1">IL203A</strain>
    </source>
</reference>
<feature type="non-terminal residue" evidence="1">
    <location>
        <position position="1"/>
    </location>
</feature>
<sequence>SFFTVENLRLMIKENNIRLTLFNTLMDVSKDFATRSIQTKSSQKQALSDSPDQLENITSWDDSNHLLVFFMSQTPDSICALYRDRAKVPENVQTLLKSQHISRDKWQLEDYRTMHMELLLHRLESLARKTQHQINYPPYALSADNLLKMALILLRTRANVPVTSLISFLARVVEAEFHALNLHAGITEEIINQFMEDSQKNVDQHEVWLFFDEINTCNHIGLLSDLIAHRVYKGNQMVHPNIKIFAACNPYRIRTKSSSVAGLQIKRFDEQRSNLVYEVKPLPDQILDY</sequence>
<comment type="caution">
    <text evidence="1">The sequence shown here is derived from an EMBL/GenBank/DDBJ whole genome shotgun (WGS) entry which is preliminary data.</text>
</comment>
<proteinExistence type="predicted"/>
<dbReference type="Proteomes" id="UP000789702">
    <property type="component" value="Unassembled WGS sequence"/>
</dbReference>
<keyword evidence="2" id="KW-1185">Reference proteome</keyword>